<comment type="function">
    <text evidence="14">Nucleolin is the major nucleolar protein of growing eukaryotic cells. It is found associated with intranucleolar chromatin and pre-ribosomal particles. It induces chromatin decondensation by binding to histone H1. It is thought to play a role in pre-rRNA transcription and ribosome assembly. May play a role in the process of transcriptional elongation. Binds RNA oligonucleotides with 5'-UUAGGG-3' repeats more tightly than the telomeric single-stranded DNA 5'-TTAGGG-3' repeats.</text>
</comment>
<dbReference type="FunFam" id="3.30.70.330:FF:000278">
    <property type="entry name" value="Nucleolin"/>
    <property type="match status" value="1"/>
</dbReference>
<keyword evidence="5" id="KW-0963">Cytoplasm</keyword>
<feature type="compositionally biased region" description="Gly residues" evidence="16">
    <location>
        <begin position="477"/>
        <end position="523"/>
    </location>
</feature>
<name>A0A2K6TQX8_SAIBB</name>
<evidence type="ECO:0000256" key="15">
    <source>
        <dbReference type="PROSITE-ProRule" id="PRU00176"/>
    </source>
</evidence>
<evidence type="ECO:0000313" key="19">
    <source>
        <dbReference type="Proteomes" id="UP000233220"/>
    </source>
</evidence>
<feature type="domain" description="RRM" evidence="17">
    <location>
        <begin position="232"/>
        <end position="305"/>
    </location>
</feature>
<dbReference type="GO" id="GO:0005730">
    <property type="term" value="C:nucleolus"/>
    <property type="evidence" value="ECO:0007669"/>
    <property type="project" value="UniProtKB-SubCell"/>
</dbReference>
<dbReference type="GO" id="GO:0003723">
    <property type="term" value="F:RNA binding"/>
    <property type="evidence" value="ECO:0007669"/>
    <property type="project" value="UniProtKB-UniRule"/>
</dbReference>
<evidence type="ECO:0000256" key="6">
    <source>
        <dbReference type="ARBA" id="ARBA00022499"/>
    </source>
</evidence>
<feature type="domain" description="RRM" evidence="17">
    <location>
        <begin position="325"/>
        <end position="387"/>
    </location>
</feature>
<dbReference type="GO" id="GO:0003677">
    <property type="term" value="F:DNA binding"/>
    <property type="evidence" value="ECO:0007669"/>
    <property type="project" value="UniProtKB-KW"/>
</dbReference>
<keyword evidence="19" id="KW-1185">Reference proteome</keyword>
<dbReference type="Gene3D" id="3.30.70.330">
    <property type="match status" value="4"/>
</dbReference>
<sequence>MVKLTKAGKNQGDPKKMAPPPKEVEEDSEDEEMSEDEEDDSSGEEVVIPQKRGKEAAATPAKKVVVAPTKKALVATPGKKAKGAKNGKNAKKEDSDEEEEDDEDEDEDEDEFEPEEEEEEEEEPVKEASGKRKKDMTKQKAAPEAKKQKCEHLNFNKSAPELKTGISDVFAENDLAVVDVRIGMTRKFGYVDFESAEDLEKALELTGLKVFGNEIKLEKPKGKDSKKERDARTLLAKNLPYKVTQDELKEVFEDAVEIRLVSKDGKSKGIAYIEFKTEADAEKTFEEKQGTEIDGRSISLYYTGEKGQNQDYRGGKNSTWSGESKTLILSNLSYSATEETLQENQNGKSKRYAFIEFASFEDAKEALNSCNKREIKGRAIRLELQGPRESPNARSQPSKTLFVKGLSEDTTEETLKESSDGSVRAGTVTDRETGSSKGFGFVDFNSEEDAKAAKEAMEDDEIDGNKVTLDWAKPKGEGGFGGRGGGRGGFGGRGGGRGGRGGFGGRGRGGFGGRGGFRGGRGGGGDHKPQGKKTKFE</sequence>
<evidence type="ECO:0000256" key="9">
    <source>
        <dbReference type="ARBA" id="ARBA00022843"/>
    </source>
</evidence>
<keyword evidence="13" id="KW-0539">Nucleus</keyword>
<evidence type="ECO:0000256" key="16">
    <source>
        <dbReference type="SAM" id="MobiDB-lite"/>
    </source>
</evidence>
<feature type="region of interest" description="Disordered" evidence="16">
    <location>
        <begin position="384"/>
        <end position="537"/>
    </location>
</feature>
<feature type="compositionally biased region" description="Acidic residues" evidence="16">
    <location>
        <begin position="24"/>
        <end position="43"/>
    </location>
</feature>
<dbReference type="InterPro" id="IPR012677">
    <property type="entry name" value="Nucleotide-bd_a/b_plait_sf"/>
</dbReference>
<evidence type="ECO:0000256" key="7">
    <source>
        <dbReference type="ARBA" id="ARBA00022553"/>
    </source>
</evidence>
<evidence type="ECO:0000256" key="10">
    <source>
        <dbReference type="ARBA" id="ARBA00022884"/>
    </source>
</evidence>
<dbReference type="Proteomes" id="UP000233220">
    <property type="component" value="Unplaced"/>
</dbReference>
<dbReference type="GO" id="GO:0051252">
    <property type="term" value="P:regulation of RNA metabolic process"/>
    <property type="evidence" value="ECO:0007669"/>
    <property type="project" value="UniProtKB-ARBA"/>
</dbReference>
<dbReference type="PANTHER" id="PTHR23236">
    <property type="entry name" value="EUKARYOTIC TRANSLATION INITIATION FACTOR 4B/4H"/>
    <property type="match status" value="1"/>
</dbReference>
<feature type="domain" description="RRM" evidence="17">
    <location>
        <begin position="166"/>
        <end position="222"/>
    </location>
</feature>
<keyword evidence="12" id="KW-0238">DNA-binding</keyword>
<dbReference type="SUPFAM" id="SSF54928">
    <property type="entry name" value="RNA-binding domain, RBD"/>
    <property type="match status" value="4"/>
</dbReference>
<dbReference type="PANTHER" id="PTHR23236:SF119">
    <property type="entry name" value="NUCLEAR RNA-BINDING PROTEIN SART-3"/>
    <property type="match status" value="1"/>
</dbReference>
<dbReference type="SMART" id="SM00360">
    <property type="entry name" value="RRM"/>
    <property type="match status" value="4"/>
</dbReference>
<accession>A0A2K6TQX8</accession>
<dbReference type="Ensembl" id="ENSSBOT00000038914.1">
    <property type="protein sequence ID" value="ENSSBOP00000022068.1"/>
    <property type="gene ID" value="ENSSBOG00000027549.1"/>
</dbReference>
<dbReference type="FunFam" id="3.30.70.330:FF:000265">
    <property type="entry name" value="nucleolin isoform X1"/>
    <property type="match status" value="1"/>
</dbReference>
<dbReference type="Pfam" id="PF00076">
    <property type="entry name" value="RRM_1"/>
    <property type="match status" value="4"/>
</dbReference>
<evidence type="ECO:0000256" key="13">
    <source>
        <dbReference type="ARBA" id="ARBA00023242"/>
    </source>
</evidence>
<evidence type="ECO:0000256" key="8">
    <source>
        <dbReference type="ARBA" id="ARBA00022737"/>
    </source>
</evidence>
<keyword evidence="8" id="KW-0677">Repeat</keyword>
<dbReference type="GeneTree" id="ENSGT00940000157437"/>
<evidence type="ECO:0000256" key="1">
    <source>
        <dbReference type="ARBA" id="ARBA00004496"/>
    </source>
</evidence>
<feature type="compositionally biased region" description="Acidic residues" evidence="16">
    <location>
        <begin position="95"/>
        <end position="124"/>
    </location>
</feature>
<dbReference type="GO" id="GO:0010557">
    <property type="term" value="P:positive regulation of macromolecule biosynthetic process"/>
    <property type="evidence" value="ECO:0007669"/>
    <property type="project" value="UniProtKB-ARBA"/>
</dbReference>
<evidence type="ECO:0000256" key="11">
    <source>
        <dbReference type="ARBA" id="ARBA00022990"/>
    </source>
</evidence>
<organism evidence="18 19">
    <name type="scientific">Saimiri boliviensis boliviensis</name>
    <name type="common">Bolivian squirrel monkey</name>
    <dbReference type="NCBI Taxonomy" id="39432"/>
    <lineage>
        <taxon>Eukaryota</taxon>
        <taxon>Metazoa</taxon>
        <taxon>Chordata</taxon>
        <taxon>Craniata</taxon>
        <taxon>Vertebrata</taxon>
        <taxon>Euteleostomi</taxon>
        <taxon>Mammalia</taxon>
        <taxon>Eutheria</taxon>
        <taxon>Euarchontoglires</taxon>
        <taxon>Primates</taxon>
        <taxon>Haplorrhini</taxon>
        <taxon>Platyrrhini</taxon>
        <taxon>Cebidae</taxon>
        <taxon>Saimiriinae</taxon>
        <taxon>Saimiri</taxon>
    </lineage>
</organism>
<feature type="compositionally biased region" description="Basic and acidic residues" evidence="16">
    <location>
        <begin position="125"/>
        <end position="154"/>
    </location>
</feature>
<feature type="compositionally biased region" description="Basic residues" evidence="16">
    <location>
        <begin position="79"/>
        <end position="89"/>
    </location>
</feature>
<evidence type="ECO:0000256" key="5">
    <source>
        <dbReference type="ARBA" id="ARBA00022490"/>
    </source>
</evidence>
<feature type="compositionally biased region" description="Low complexity" evidence="16">
    <location>
        <begin position="56"/>
        <end position="78"/>
    </location>
</feature>
<evidence type="ECO:0000256" key="12">
    <source>
        <dbReference type="ARBA" id="ARBA00023125"/>
    </source>
</evidence>
<evidence type="ECO:0000313" key="18">
    <source>
        <dbReference type="Ensembl" id="ENSSBOP00000022068.1"/>
    </source>
</evidence>
<evidence type="ECO:0000256" key="2">
    <source>
        <dbReference type="ARBA" id="ARBA00004604"/>
    </source>
</evidence>
<keyword evidence="4" id="KW-0488">Methylation</keyword>
<dbReference type="PROSITE" id="PS50102">
    <property type="entry name" value="RRM"/>
    <property type="match status" value="4"/>
</dbReference>
<dbReference type="AlphaFoldDB" id="A0A2K6TQX8"/>
<reference evidence="18" key="2">
    <citation type="submission" date="2025-09" db="UniProtKB">
        <authorList>
            <consortium name="Ensembl"/>
        </authorList>
    </citation>
    <scope>IDENTIFICATION</scope>
</reference>
<keyword evidence="9" id="KW-0832">Ubl conjugation</keyword>
<evidence type="ECO:0000259" key="17">
    <source>
        <dbReference type="PROSITE" id="PS50102"/>
    </source>
</evidence>
<feature type="domain" description="RRM" evidence="17">
    <location>
        <begin position="399"/>
        <end position="474"/>
    </location>
</feature>
<dbReference type="InterPro" id="IPR034233">
    <property type="entry name" value="Nucleolin_RRM2"/>
</dbReference>
<dbReference type="InterPro" id="IPR035979">
    <property type="entry name" value="RBD_domain_sf"/>
</dbReference>
<reference evidence="18" key="1">
    <citation type="submission" date="2025-08" db="UniProtKB">
        <authorList>
            <consortium name="Ensembl"/>
        </authorList>
    </citation>
    <scope>IDENTIFICATION</scope>
</reference>
<keyword evidence="11" id="KW-0007">Acetylation</keyword>
<feature type="compositionally biased region" description="Basic and acidic residues" evidence="16">
    <location>
        <begin position="524"/>
        <end position="537"/>
    </location>
</feature>
<evidence type="ECO:0000256" key="4">
    <source>
        <dbReference type="ARBA" id="ARBA00022481"/>
    </source>
</evidence>
<dbReference type="CDD" id="cd12406">
    <property type="entry name" value="RRM4_NCL"/>
    <property type="match status" value="1"/>
</dbReference>
<keyword evidence="7" id="KW-0597">Phosphoprotein</keyword>
<dbReference type="GO" id="GO:0005737">
    <property type="term" value="C:cytoplasm"/>
    <property type="evidence" value="ECO:0007669"/>
    <property type="project" value="UniProtKB-SubCell"/>
</dbReference>
<keyword evidence="10 15" id="KW-0694">RNA-binding</keyword>
<protein>
    <recommendedName>
        <fullName evidence="3">Nucleolin</fullName>
    </recommendedName>
</protein>
<dbReference type="FunFam" id="3.30.70.330:FF:000264">
    <property type="entry name" value="nucleolin"/>
    <property type="match status" value="1"/>
</dbReference>
<comment type="subcellular location">
    <subcellularLocation>
        <location evidence="1">Cytoplasm</location>
    </subcellularLocation>
    <subcellularLocation>
        <location evidence="2">Nucleus</location>
        <location evidence="2">Nucleolus</location>
    </subcellularLocation>
</comment>
<dbReference type="GO" id="GO:0010468">
    <property type="term" value="P:regulation of gene expression"/>
    <property type="evidence" value="ECO:0007669"/>
    <property type="project" value="UniProtKB-ARBA"/>
</dbReference>
<evidence type="ECO:0000256" key="3">
    <source>
        <dbReference type="ARBA" id="ARBA00017108"/>
    </source>
</evidence>
<dbReference type="CDD" id="cd12404">
    <property type="entry name" value="RRM2_NCL"/>
    <property type="match status" value="1"/>
</dbReference>
<feature type="region of interest" description="Disordered" evidence="16">
    <location>
        <begin position="1"/>
        <end position="155"/>
    </location>
</feature>
<dbReference type="InterPro" id="IPR000504">
    <property type="entry name" value="RRM_dom"/>
</dbReference>
<proteinExistence type="predicted"/>
<dbReference type="FunFam" id="3.30.70.330:FF:000333">
    <property type="entry name" value="Nucleolin"/>
    <property type="match status" value="1"/>
</dbReference>
<evidence type="ECO:0000256" key="14">
    <source>
        <dbReference type="ARBA" id="ARBA00024824"/>
    </source>
</evidence>
<keyword evidence="6" id="KW-1017">Isopeptide bond</keyword>
<dbReference type="InterPro" id="IPR034235">
    <property type="entry name" value="Nucleolin_RRM4"/>
</dbReference>